<dbReference type="AlphaFoldDB" id="A0A6J4JFP6"/>
<evidence type="ECO:0000313" key="2">
    <source>
        <dbReference type="EMBL" id="CAA9276193.1"/>
    </source>
</evidence>
<feature type="compositionally biased region" description="Basic residues" evidence="1">
    <location>
        <begin position="215"/>
        <end position="233"/>
    </location>
</feature>
<feature type="region of interest" description="Disordered" evidence="1">
    <location>
        <begin position="1"/>
        <end position="312"/>
    </location>
</feature>
<feature type="compositionally biased region" description="Basic residues" evidence="1">
    <location>
        <begin position="108"/>
        <end position="119"/>
    </location>
</feature>
<feature type="non-terminal residue" evidence="2">
    <location>
        <position position="312"/>
    </location>
</feature>
<feature type="compositionally biased region" description="Basic residues" evidence="1">
    <location>
        <begin position="180"/>
        <end position="200"/>
    </location>
</feature>
<organism evidence="2">
    <name type="scientific">uncultured Blastococcus sp</name>
    <dbReference type="NCBI Taxonomy" id="217144"/>
    <lineage>
        <taxon>Bacteria</taxon>
        <taxon>Bacillati</taxon>
        <taxon>Actinomycetota</taxon>
        <taxon>Actinomycetes</taxon>
        <taxon>Geodermatophilales</taxon>
        <taxon>Geodermatophilaceae</taxon>
        <taxon>Blastococcus</taxon>
        <taxon>environmental samples</taxon>
    </lineage>
</organism>
<protein>
    <submittedName>
        <fullName evidence="2">Type II/IV secretion system protein TadC, associated with Flp pilus assembly</fullName>
    </submittedName>
</protein>
<evidence type="ECO:0000256" key="1">
    <source>
        <dbReference type="SAM" id="MobiDB-lite"/>
    </source>
</evidence>
<feature type="compositionally biased region" description="Basic residues" evidence="1">
    <location>
        <begin position="1"/>
        <end position="26"/>
    </location>
</feature>
<dbReference type="EMBL" id="CADCTI010000282">
    <property type="protein sequence ID" value="CAA9276193.1"/>
    <property type="molecule type" value="Genomic_DNA"/>
</dbReference>
<name>A0A6J4JFP6_9ACTN</name>
<gene>
    <name evidence="2" type="ORF">AVDCRST_MAG57-3445</name>
</gene>
<reference evidence="2" key="1">
    <citation type="submission" date="2020-02" db="EMBL/GenBank/DDBJ databases">
        <authorList>
            <person name="Meier V. D."/>
        </authorList>
    </citation>
    <scope>NUCLEOTIDE SEQUENCE</scope>
    <source>
        <strain evidence="2">AVDCRST_MAG57</strain>
    </source>
</reference>
<accession>A0A6J4JFP6</accession>
<feature type="non-terminal residue" evidence="2">
    <location>
        <position position="1"/>
    </location>
</feature>
<sequence>DHVPAGRRPRRHLRRDLPGPHRRRGPQQREAGGEQVPRGPRGLVGRAVGDAHGARAVLRGPRARPAADPLPVARAQADACGPRRPDPSQARAGGEPPRLDRRQGHQPQGRRLRHRAVPRPRRDAGAGLGARPGPRGLHPRRSGRVRRPEPVPLPEGPRPHRGAAEGPAGRARPAHDLGRVRPRVRRRTRAGRPQHRRAAGRRAGPGAAGDADRHGPRRRAARSRGPHQRRGRQGLRLGHGAGRRPRHPDRPGAAGAVPRDPHQAAAARGGAGAEGRDQDPHPLDLLHPAVPLHRRPGPGRAQHARGVLRSTL</sequence>
<feature type="compositionally biased region" description="Basic and acidic residues" evidence="1">
    <location>
        <begin position="274"/>
        <end position="284"/>
    </location>
</feature>
<proteinExistence type="predicted"/>